<dbReference type="Proteomes" id="UP001558613">
    <property type="component" value="Unassembled WGS sequence"/>
</dbReference>
<protein>
    <submittedName>
        <fullName evidence="1">Uncharacterized protein</fullName>
    </submittedName>
</protein>
<dbReference type="EMBL" id="JAYMGO010000007">
    <property type="protein sequence ID" value="KAL1270703.1"/>
    <property type="molecule type" value="Genomic_DNA"/>
</dbReference>
<organism evidence="1 2">
    <name type="scientific">Cirrhinus molitorella</name>
    <name type="common">mud carp</name>
    <dbReference type="NCBI Taxonomy" id="172907"/>
    <lineage>
        <taxon>Eukaryota</taxon>
        <taxon>Metazoa</taxon>
        <taxon>Chordata</taxon>
        <taxon>Craniata</taxon>
        <taxon>Vertebrata</taxon>
        <taxon>Euteleostomi</taxon>
        <taxon>Actinopterygii</taxon>
        <taxon>Neopterygii</taxon>
        <taxon>Teleostei</taxon>
        <taxon>Ostariophysi</taxon>
        <taxon>Cypriniformes</taxon>
        <taxon>Cyprinidae</taxon>
        <taxon>Labeoninae</taxon>
        <taxon>Labeonini</taxon>
        <taxon>Cirrhinus</taxon>
    </lineage>
</organism>
<sequence>MDNTVKNRKASWREAQLLAITPLRLSPLAARPALLSLRCLGGSVWRKGRAAHNKLPIADSAVISHLHRIAICLC</sequence>
<evidence type="ECO:0000313" key="1">
    <source>
        <dbReference type="EMBL" id="KAL1270703.1"/>
    </source>
</evidence>
<evidence type="ECO:0000313" key="2">
    <source>
        <dbReference type="Proteomes" id="UP001558613"/>
    </source>
</evidence>
<comment type="caution">
    <text evidence="1">The sequence shown here is derived from an EMBL/GenBank/DDBJ whole genome shotgun (WGS) entry which is preliminary data.</text>
</comment>
<accession>A0ABR3N1F5</accession>
<gene>
    <name evidence="1" type="ORF">QQF64_029719</name>
</gene>
<proteinExistence type="predicted"/>
<name>A0ABR3N1F5_9TELE</name>
<keyword evidence="2" id="KW-1185">Reference proteome</keyword>
<reference evidence="1 2" key="1">
    <citation type="submission" date="2023-09" db="EMBL/GenBank/DDBJ databases">
        <authorList>
            <person name="Wang M."/>
        </authorList>
    </citation>
    <scope>NUCLEOTIDE SEQUENCE [LARGE SCALE GENOMIC DNA]</scope>
    <source>
        <strain evidence="1">GT-2023</strain>
        <tissue evidence="1">Liver</tissue>
    </source>
</reference>